<dbReference type="RefSeq" id="WP_145675260.1">
    <property type="nucleotide sequence ID" value="NZ_VIWO01000018.1"/>
</dbReference>
<sequence>MIEPKVKDDVIRLLYERKGTAEIATALGIEQNYVVAAIREIQNRFPGGFSEYKPYGDNMIGISLHPKYAEEMFIFVKTGGGFLAEHEKYQDSVKKENYKSELEISNLELAVRAAQEAELNADKAEKRAKRAELYAGGAVIVAIVVFLFEIYKFIIAK</sequence>
<proteinExistence type="predicted"/>
<gene>
    <name evidence="3" type="ORF">FHW36_11819</name>
</gene>
<protein>
    <submittedName>
        <fullName evidence="3">Uncharacterized protein</fullName>
    </submittedName>
</protein>
<name>A0A561P0Y0_9BACT</name>
<keyword evidence="4" id="KW-1185">Reference proteome</keyword>
<feature type="transmembrane region" description="Helical" evidence="2">
    <location>
        <begin position="133"/>
        <end position="154"/>
    </location>
</feature>
<evidence type="ECO:0000313" key="4">
    <source>
        <dbReference type="Proteomes" id="UP000320811"/>
    </source>
</evidence>
<dbReference type="AlphaFoldDB" id="A0A561P0Y0"/>
<dbReference type="OrthoDB" id="9972819at2"/>
<dbReference type="Proteomes" id="UP000320811">
    <property type="component" value="Unassembled WGS sequence"/>
</dbReference>
<comment type="caution">
    <text evidence="3">The sequence shown here is derived from an EMBL/GenBank/DDBJ whole genome shotgun (WGS) entry which is preliminary data.</text>
</comment>
<organism evidence="3 4">
    <name type="scientific">Chitinophaga polysaccharea</name>
    <dbReference type="NCBI Taxonomy" id="1293035"/>
    <lineage>
        <taxon>Bacteria</taxon>
        <taxon>Pseudomonadati</taxon>
        <taxon>Bacteroidota</taxon>
        <taxon>Chitinophagia</taxon>
        <taxon>Chitinophagales</taxon>
        <taxon>Chitinophagaceae</taxon>
        <taxon>Chitinophaga</taxon>
    </lineage>
</organism>
<feature type="coiled-coil region" evidence="1">
    <location>
        <begin position="107"/>
        <end position="134"/>
    </location>
</feature>
<keyword evidence="2" id="KW-0812">Transmembrane</keyword>
<evidence type="ECO:0000313" key="3">
    <source>
        <dbReference type="EMBL" id="TWF31725.1"/>
    </source>
</evidence>
<accession>A0A561P0Y0</accession>
<evidence type="ECO:0000256" key="1">
    <source>
        <dbReference type="SAM" id="Coils"/>
    </source>
</evidence>
<reference evidence="3 4" key="1">
    <citation type="submission" date="2019-06" db="EMBL/GenBank/DDBJ databases">
        <title>Sorghum-associated microbial communities from plants grown in Nebraska, USA.</title>
        <authorList>
            <person name="Schachtman D."/>
        </authorList>
    </citation>
    <scope>NUCLEOTIDE SEQUENCE [LARGE SCALE GENOMIC DNA]</scope>
    <source>
        <strain evidence="3 4">1209</strain>
    </source>
</reference>
<keyword evidence="2" id="KW-1133">Transmembrane helix</keyword>
<dbReference type="EMBL" id="VIWO01000018">
    <property type="protein sequence ID" value="TWF31725.1"/>
    <property type="molecule type" value="Genomic_DNA"/>
</dbReference>
<keyword evidence="1" id="KW-0175">Coiled coil</keyword>
<keyword evidence="2" id="KW-0472">Membrane</keyword>
<evidence type="ECO:0000256" key="2">
    <source>
        <dbReference type="SAM" id="Phobius"/>
    </source>
</evidence>